<dbReference type="InterPro" id="IPR041199">
    <property type="entry name" value="CarS_SH3"/>
</dbReference>
<reference evidence="2 3" key="1">
    <citation type="submission" date="2014-07" db="EMBL/GenBank/DDBJ databases">
        <title>Draft Genome Sequence of Gephyronic Acid Producer, Cystobacter violaceus Strain Cb vi76.</title>
        <authorList>
            <person name="Stevens D.C."/>
            <person name="Young J."/>
            <person name="Carmichael R."/>
            <person name="Tan J."/>
            <person name="Taylor R.E."/>
        </authorList>
    </citation>
    <scope>NUCLEOTIDE SEQUENCE [LARGE SCALE GENOMIC DNA]</scope>
    <source>
        <strain evidence="2 3">Cb vi76</strain>
    </source>
</reference>
<dbReference type="RefSeq" id="WP_043394691.1">
    <property type="nucleotide sequence ID" value="NZ_JPMI01000089.1"/>
</dbReference>
<dbReference type="AlphaFoldDB" id="A0A084SVU9"/>
<evidence type="ECO:0000313" key="3">
    <source>
        <dbReference type="Proteomes" id="UP000028547"/>
    </source>
</evidence>
<evidence type="ECO:0000313" key="2">
    <source>
        <dbReference type="EMBL" id="KFA92584.1"/>
    </source>
</evidence>
<feature type="domain" description="CarS SH3" evidence="1">
    <location>
        <begin position="1"/>
        <end position="83"/>
    </location>
</feature>
<evidence type="ECO:0000259" key="1">
    <source>
        <dbReference type="Pfam" id="PF18354"/>
    </source>
</evidence>
<accession>A0A084SVU9</accession>
<comment type="caution">
    <text evidence="2">The sequence shown here is derived from an EMBL/GenBank/DDBJ whole genome shotgun (WGS) entry which is preliminary data.</text>
</comment>
<sequence>MIQDVSLIIFEDVEGAPVRMGERVKIISHSADDSMNLRFLGQTGVVVGLVFDDPDLQFPHDPLIQVRVDDVGEDLFFPEELELGPEWARRQLAGLRQSVREAERRGLERMT</sequence>
<dbReference type="Pfam" id="PF18354">
    <property type="entry name" value="SH3_18"/>
    <property type="match status" value="1"/>
</dbReference>
<proteinExistence type="predicted"/>
<protein>
    <submittedName>
        <fullName evidence="2">Carotenogenesis protein CarS</fullName>
    </submittedName>
</protein>
<name>A0A084SVU9_9BACT</name>
<gene>
    <name evidence="2" type="ORF">Q664_14520</name>
</gene>
<dbReference type="Gene3D" id="2.30.30.630">
    <property type="match status" value="1"/>
</dbReference>
<organism evidence="2 3">
    <name type="scientific">Archangium violaceum Cb vi76</name>
    <dbReference type="NCBI Taxonomy" id="1406225"/>
    <lineage>
        <taxon>Bacteria</taxon>
        <taxon>Pseudomonadati</taxon>
        <taxon>Myxococcota</taxon>
        <taxon>Myxococcia</taxon>
        <taxon>Myxococcales</taxon>
        <taxon>Cystobacterineae</taxon>
        <taxon>Archangiaceae</taxon>
        <taxon>Archangium</taxon>
    </lineage>
</organism>
<dbReference type="Proteomes" id="UP000028547">
    <property type="component" value="Unassembled WGS sequence"/>
</dbReference>
<dbReference type="EMBL" id="JPMI01000089">
    <property type="protein sequence ID" value="KFA92584.1"/>
    <property type="molecule type" value="Genomic_DNA"/>
</dbReference>